<keyword evidence="3" id="KW-0547">Nucleotide-binding</keyword>
<evidence type="ECO:0000256" key="3">
    <source>
        <dbReference type="ARBA" id="ARBA00022741"/>
    </source>
</evidence>
<feature type="region of interest" description="Disordered" evidence="7">
    <location>
        <begin position="271"/>
        <end position="338"/>
    </location>
</feature>
<dbReference type="Proteomes" id="UP000005408">
    <property type="component" value="Unassembled WGS sequence"/>
</dbReference>
<dbReference type="InterPro" id="IPR006073">
    <property type="entry name" value="GTP-bd"/>
</dbReference>
<evidence type="ECO:0000256" key="1">
    <source>
        <dbReference type="ARBA" id="ARBA00004496"/>
    </source>
</evidence>
<sequence length="659" mass="75154">MFKYDHHLILRCSSQPISCEIIYRMGRKKTSGNLGRSIIKDRFGKRNVVKSDDSFLHTSELQDGYDWGRLNLQSVTEQSNLDDFLATAELAGTEFAAEKLNIQFVDPQKHTGLKPEDLERIKQLHKEHETLLRIPRRPHWDESTTAEQLDHMEKEAFLQWRRGLSSLQEIEGIIMTPYEKNLEFWRQLWRVIERSDIIVQVVDARNPLLYQCIDLEEYVKEVDSRKVNVLLINKADFLSDSQREMWKEHFDKAGTRVAFWSALEETERYEKAEREEREAENILEPEFEEDYDEEEEEEEDEEMDDPNNIKNENQQQEETGVESEVLSAETASPAINEVNDIDKLETALSHSSTRAEASGGLNNNVKVFNAEELLDYFKSIHQGEKVTEGQTTVGMVGYPNVGKSSTINAILKTKKVPVSSTPGRTKHFQTLYVESDLMLCDCPGLVFPSFVSTKAELIVNGILPIDQMRDHWPPVNLVCSYIPRSTFEALYGINLPPPSEGEDPNRLPTAEELLTTYGSMRGYMAVNGTPDCPRTARYILKDFVNGRLLYCHPPLDVDPEEFHDCGLVPKDLMEKQSALLKKKPKEATPSQSKLDKDFFKKLNVGMHSKGSVNIRQTGGVSMGGGSVSGSMTSVAGKPWKKHNNKGKREKLRRVYKDGE</sequence>
<keyword evidence="2" id="KW-0963">Cytoplasm</keyword>
<keyword evidence="4" id="KW-0378">Hydrolase</keyword>
<dbReference type="GO" id="GO:0005829">
    <property type="term" value="C:cytosol"/>
    <property type="evidence" value="ECO:0007669"/>
    <property type="project" value="TreeGrafter"/>
</dbReference>
<dbReference type="GO" id="GO:0003924">
    <property type="term" value="F:GTPase activity"/>
    <property type="evidence" value="ECO:0007669"/>
    <property type="project" value="InterPro"/>
</dbReference>
<evidence type="ECO:0000256" key="4">
    <source>
        <dbReference type="ARBA" id="ARBA00022801"/>
    </source>
</evidence>
<evidence type="ECO:0000313" key="9">
    <source>
        <dbReference type="EnsemblMetazoa" id="G24373.12:cds"/>
    </source>
</evidence>
<dbReference type="InterPro" id="IPR030378">
    <property type="entry name" value="G_CP_dom"/>
</dbReference>
<feature type="compositionally biased region" description="Acidic residues" evidence="7">
    <location>
        <begin position="281"/>
        <end position="305"/>
    </location>
</feature>
<dbReference type="InterPro" id="IPR043358">
    <property type="entry name" value="GNL1-like"/>
</dbReference>
<evidence type="ECO:0000256" key="7">
    <source>
        <dbReference type="SAM" id="MobiDB-lite"/>
    </source>
</evidence>
<feature type="region of interest" description="Disordered" evidence="7">
    <location>
        <begin position="611"/>
        <end position="659"/>
    </location>
</feature>
<comment type="subcellular location">
    <subcellularLocation>
        <location evidence="1">Cytoplasm</location>
    </subcellularLocation>
</comment>
<evidence type="ECO:0000256" key="6">
    <source>
        <dbReference type="ARBA" id="ARBA00040145"/>
    </source>
</evidence>
<dbReference type="AlphaFoldDB" id="A0A8W8KLA5"/>
<dbReference type="InterPro" id="IPR027417">
    <property type="entry name" value="P-loop_NTPase"/>
</dbReference>
<dbReference type="SUPFAM" id="SSF52540">
    <property type="entry name" value="P-loop containing nucleoside triphosphate hydrolases"/>
    <property type="match status" value="1"/>
</dbReference>
<dbReference type="Gene3D" id="3.40.50.300">
    <property type="entry name" value="P-loop containing nucleotide triphosphate hydrolases"/>
    <property type="match status" value="1"/>
</dbReference>
<dbReference type="CDD" id="cd01857">
    <property type="entry name" value="HSR1_MMR1"/>
    <property type="match status" value="1"/>
</dbReference>
<feature type="domain" description="CP-type G" evidence="8">
    <location>
        <begin position="185"/>
        <end position="448"/>
    </location>
</feature>
<feature type="compositionally biased region" description="Low complexity" evidence="7">
    <location>
        <begin position="308"/>
        <end position="318"/>
    </location>
</feature>
<dbReference type="GO" id="GO:0000054">
    <property type="term" value="P:ribosomal subunit export from nucleus"/>
    <property type="evidence" value="ECO:0007669"/>
    <property type="project" value="TreeGrafter"/>
</dbReference>
<protein>
    <recommendedName>
        <fullName evidence="6">Large subunit GTPase 1 homolog</fullName>
    </recommendedName>
</protein>
<evidence type="ECO:0000259" key="8">
    <source>
        <dbReference type="PROSITE" id="PS51721"/>
    </source>
</evidence>
<dbReference type="PROSITE" id="PS51721">
    <property type="entry name" value="G_CP"/>
    <property type="match status" value="1"/>
</dbReference>
<feature type="compositionally biased region" description="Basic and acidic residues" evidence="7">
    <location>
        <begin position="271"/>
        <end position="280"/>
    </location>
</feature>
<reference evidence="9" key="1">
    <citation type="submission" date="2022-08" db="UniProtKB">
        <authorList>
            <consortium name="EnsemblMetazoa"/>
        </authorList>
    </citation>
    <scope>IDENTIFICATION</scope>
    <source>
        <strain evidence="9">05x7-T-G4-1.051#20</strain>
    </source>
</reference>
<keyword evidence="5" id="KW-0342">GTP-binding</keyword>
<dbReference type="Pfam" id="PF01926">
    <property type="entry name" value="MMR_HSR1"/>
    <property type="match status" value="1"/>
</dbReference>
<feature type="compositionally biased region" description="Basic residues" evidence="7">
    <location>
        <begin position="638"/>
        <end position="651"/>
    </location>
</feature>
<dbReference type="PANTHER" id="PTHR45709:SF2">
    <property type="entry name" value="LARGE SUBUNIT GTPASE 1 HOMOLOG"/>
    <property type="match status" value="1"/>
</dbReference>
<proteinExistence type="predicted"/>
<evidence type="ECO:0000313" key="10">
    <source>
        <dbReference type="Proteomes" id="UP000005408"/>
    </source>
</evidence>
<organism evidence="9 10">
    <name type="scientific">Magallana gigas</name>
    <name type="common">Pacific oyster</name>
    <name type="synonym">Crassostrea gigas</name>
    <dbReference type="NCBI Taxonomy" id="29159"/>
    <lineage>
        <taxon>Eukaryota</taxon>
        <taxon>Metazoa</taxon>
        <taxon>Spiralia</taxon>
        <taxon>Lophotrochozoa</taxon>
        <taxon>Mollusca</taxon>
        <taxon>Bivalvia</taxon>
        <taxon>Autobranchia</taxon>
        <taxon>Pteriomorphia</taxon>
        <taxon>Ostreida</taxon>
        <taxon>Ostreoidea</taxon>
        <taxon>Ostreidae</taxon>
        <taxon>Magallana</taxon>
    </lineage>
</organism>
<name>A0A8W8KLA5_MAGGI</name>
<evidence type="ECO:0000256" key="2">
    <source>
        <dbReference type="ARBA" id="ARBA00022490"/>
    </source>
</evidence>
<keyword evidence="10" id="KW-1185">Reference proteome</keyword>
<evidence type="ECO:0000256" key="5">
    <source>
        <dbReference type="ARBA" id="ARBA00023134"/>
    </source>
</evidence>
<dbReference type="EnsemblMetazoa" id="G24373.12">
    <property type="protein sequence ID" value="G24373.12:cds"/>
    <property type="gene ID" value="G24373"/>
</dbReference>
<accession>A0A8W8KLA5</accession>
<dbReference type="PANTHER" id="PTHR45709">
    <property type="entry name" value="LARGE SUBUNIT GTPASE 1 HOMOLOG-RELATED"/>
    <property type="match status" value="1"/>
</dbReference>
<dbReference type="GO" id="GO:0005525">
    <property type="term" value="F:GTP binding"/>
    <property type="evidence" value="ECO:0007669"/>
    <property type="project" value="UniProtKB-KW"/>
</dbReference>